<keyword evidence="4" id="KW-0678">Repressor</keyword>
<feature type="compositionally biased region" description="Low complexity" evidence="9">
    <location>
        <begin position="385"/>
        <end position="396"/>
    </location>
</feature>
<gene>
    <name evidence="14" type="primary">LSM14A_0</name>
    <name evidence="14" type="ORF">c2_g2_i11</name>
</gene>
<dbReference type="SMART" id="SM01271">
    <property type="entry name" value="LSM14"/>
    <property type="match status" value="1"/>
</dbReference>
<feature type="domain" description="Sm" evidence="13">
    <location>
        <begin position="1"/>
        <end position="81"/>
    </location>
</feature>
<feature type="domain" description="DFDF" evidence="10">
    <location>
        <begin position="494"/>
        <end position="530"/>
    </location>
</feature>
<feature type="compositionally biased region" description="Low complexity" evidence="9">
    <location>
        <begin position="144"/>
        <end position="154"/>
    </location>
</feature>
<dbReference type="OrthoDB" id="21539at2759"/>
<feature type="short sequence motif" description="FFD box" evidence="7">
    <location>
        <begin position="564"/>
        <end position="580"/>
    </location>
</feature>
<dbReference type="GO" id="GO:0034063">
    <property type="term" value="P:stress granule assembly"/>
    <property type="evidence" value="ECO:0007669"/>
    <property type="project" value="TreeGrafter"/>
</dbReference>
<evidence type="ECO:0000256" key="8">
    <source>
        <dbReference type="PROSITE-ProRule" id="PRU00869"/>
    </source>
</evidence>
<evidence type="ECO:0000256" key="1">
    <source>
        <dbReference type="ARBA" id="ARBA00004496"/>
    </source>
</evidence>
<evidence type="ECO:0000256" key="2">
    <source>
        <dbReference type="ARBA" id="ARBA00010415"/>
    </source>
</evidence>
<dbReference type="GO" id="GO:0006397">
    <property type="term" value="P:mRNA processing"/>
    <property type="evidence" value="ECO:0007669"/>
    <property type="project" value="UniProtKB-KW"/>
</dbReference>
<evidence type="ECO:0000259" key="10">
    <source>
        <dbReference type="PROSITE" id="PS51512"/>
    </source>
</evidence>
<accession>A0A0K8W7Y4</accession>
<dbReference type="InterPro" id="IPR025609">
    <property type="entry name" value="Lsm14-like_N"/>
</dbReference>
<comment type="similarity">
    <text evidence="2">Belongs to the LSM14 family.</text>
</comment>
<name>A0A0K8W7Y4_BACLA</name>
<feature type="compositionally biased region" description="Polar residues" evidence="9">
    <location>
        <begin position="684"/>
        <end position="715"/>
    </location>
</feature>
<evidence type="ECO:0000313" key="14">
    <source>
        <dbReference type="EMBL" id="JAI46985.1"/>
    </source>
</evidence>
<feature type="compositionally biased region" description="Low complexity" evidence="9">
    <location>
        <begin position="356"/>
        <end position="368"/>
    </location>
</feature>
<feature type="compositionally biased region" description="Gly residues" evidence="9">
    <location>
        <begin position="437"/>
        <end position="446"/>
    </location>
</feature>
<feature type="domain" description="TFG box profile" evidence="12">
    <location>
        <begin position="587"/>
        <end position="607"/>
    </location>
</feature>
<dbReference type="InterPro" id="IPR047575">
    <property type="entry name" value="Sm"/>
</dbReference>
<dbReference type="AlphaFoldDB" id="A0A0K8W7Y4"/>
<dbReference type="InterPro" id="IPR010920">
    <property type="entry name" value="LSM_dom_sf"/>
</dbReference>
<dbReference type="PROSITE" id="PS51536">
    <property type="entry name" value="TFG"/>
    <property type="match status" value="1"/>
</dbReference>
<dbReference type="PROSITE" id="PS51513">
    <property type="entry name" value="FFD"/>
    <property type="match status" value="1"/>
</dbReference>
<feature type="compositionally biased region" description="Basic and acidic residues" evidence="9">
    <location>
        <begin position="402"/>
        <end position="413"/>
    </location>
</feature>
<evidence type="ECO:0000256" key="5">
    <source>
        <dbReference type="ARBA" id="ARBA00022664"/>
    </source>
</evidence>
<dbReference type="PROSITE" id="PS52002">
    <property type="entry name" value="SM"/>
    <property type="match status" value="1"/>
</dbReference>
<feature type="compositionally biased region" description="Low complexity" evidence="9">
    <location>
        <begin position="616"/>
        <end position="625"/>
    </location>
</feature>
<feature type="compositionally biased region" description="Polar residues" evidence="9">
    <location>
        <begin position="337"/>
        <end position="348"/>
    </location>
</feature>
<dbReference type="InterPro" id="IPR025762">
    <property type="entry name" value="DFDF"/>
</dbReference>
<protein>
    <submittedName>
        <fullName evidence="14">Protein LSM14 A</fullName>
    </submittedName>
</protein>
<keyword evidence="5" id="KW-0507">mRNA processing</keyword>
<evidence type="ECO:0000256" key="4">
    <source>
        <dbReference type="ARBA" id="ARBA00022491"/>
    </source>
</evidence>
<dbReference type="EMBL" id="GDHF01005329">
    <property type="protein sequence ID" value="JAI46985.1"/>
    <property type="molecule type" value="Transcribed_RNA"/>
</dbReference>
<feature type="region of interest" description="Disordered" evidence="9">
    <location>
        <begin position="337"/>
        <end position="497"/>
    </location>
</feature>
<evidence type="ECO:0000256" key="9">
    <source>
        <dbReference type="SAM" id="MobiDB-lite"/>
    </source>
</evidence>
<feature type="region of interest" description="Disordered" evidence="9">
    <location>
        <begin position="144"/>
        <end position="199"/>
    </location>
</feature>
<feature type="compositionally biased region" description="Low complexity" evidence="9">
    <location>
        <begin position="632"/>
        <end position="679"/>
    </location>
</feature>
<dbReference type="GO" id="GO:0033962">
    <property type="term" value="P:P-body assembly"/>
    <property type="evidence" value="ECO:0007669"/>
    <property type="project" value="TreeGrafter"/>
</dbReference>
<comment type="function">
    <text evidence="6">As a component of the decapping complex, involved in the degradation of mRNAs. Promotes P-body formation. Translational repressor.</text>
</comment>
<evidence type="ECO:0000259" key="13">
    <source>
        <dbReference type="PROSITE" id="PS52002"/>
    </source>
</evidence>
<dbReference type="InterPro" id="IPR025761">
    <property type="entry name" value="FFD_box"/>
</dbReference>
<dbReference type="FunFam" id="2.30.30.100:FF:000033">
    <property type="entry name" value="Trailer hitch, isoform C"/>
    <property type="match status" value="1"/>
</dbReference>
<feature type="region of interest" description="Disordered" evidence="9">
    <location>
        <begin position="526"/>
        <end position="567"/>
    </location>
</feature>
<feature type="domain" description="FFD box profile" evidence="11">
    <location>
        <begin position="564"/>
        <end position="580"/>
    </location>
</feature>
<dbReference type="Gene3D" id="2.30.30.100">
    <property type="match status" value="1"/>
</dbReference>
<feature type="region of interest" description="Disordered" evidence="9">
    <location>
        <begin position="603"/>
        <end position="724"/>
    </location>
</feature>
<dbReference type="Pfam" id="PF12701">
    <property type="entry name" value="LSM14"/>
    <property type="match status" value="1"/>
</dbReference>
<comment type="subcellular location">
    <subcellularLocation>
        <location evidence="1">Cytoplasm</location>
    </subcellularLocation>
</comment>
<evidence type="ECO:0000259" key="12">
    <source>
        <dbReference type="PROSITE" id="PS51536"/>
    </source>
</evidence>
<dbReference type="PANTHER" id="PTHR13586">
    <property type="entry name" value="SCD6 PROTEIN-RELATED"/>
    <property type="match status" value="1"/>
</dbReference>
<dbReference type="SUPFAM" id="SSF50182">
    <property type="entry name" value="Sm-like ribonucleoproteins"/>
    <property type="match status" value="1"/>
</dbReference>
<dbReference type="PANTHER" id="PTHR13586:SF0">
    <property type="entry name" value="TRAILER HITCH, ISOFORM H"/>
    <property type="match status" value="1"/>
</dbReference>
<dbReference type="CDD" id="cd01736">
    <property type="entry name" value="LSm14_N"/>
    <property type="match status" value="1"/>
</dbReference>
<feature type="compositionally biased region" description="Low complexity" evidence="9">
    <location>
        <begin position="456"/>
        <end position="467"/>
    </location>
</feature>
<feature type="compositionally biased region" description="Low complexity" evidence="9">
    <location>
        <begin position="172"/>
        <end position="199"/>
    </location>
</feature>
<keyword evidence="3" id="KW-0963">Cytoplasm</keyword>
<proteinExistence type="inferred from homology"/>
<evidence type="ECO:0000256" key="3">
    <source>
        <dbReference type="ARBA" id="ARBA00022490"/>
    </source>
</evidence>
<dbReference type="PROSITE" id="PS51512">
    <property type="entry name" value="DFDF"/>
    <property type="match status" value="1"/>
</dbReference>
<dbReference type="GO" id="GO:0000932">
    <property type="term" value="C:P-body"/>
    <property type="evidence" value="ECO:0007669"/>
    <property type="project" value="TreeGrafter"/>
</dbReference>
<dbReference type="InterPro" id="IPR025768">
    <property type="entry name" value="TFG_box"/>
</dbReference>
<evidence type="ECO:0000256" key="7">
    <source>
        <dbReference type="PROSITE-ProRule" id="PRU00846"/>
    </source>
</evidence>
<reference evidence="14" key="1">
    <citation type="submission" date="2015-06" db="EMBL/GenBank/DDBJ databases">
        <authorList>
            <person name="Hoefler B.C."/>
            <person name="Straight P.D."/>
        </authorList>
    </citation>
    <scope>NUCLEOTIDE SEQUENCE</scope>
</reference>
<dbReference type="InterPro" id="IPR019050">
    <property type="entry name" value="FDF_dom"/>
</dbReference>
<dbReference type="SMART" id="SM01199">
    <property type="entry name" value="FDF"/>
    <property type="match status" value="1"/>
</dbReference>
<organism evidence="14">
    <name type="scientific">Bactrocera latifrons</name>
    <name type="common">Malaysian fruit fly</name>
    <name type="synonym">Chaetodacus latifrons</name>
    <dbReference type="NCBI Taxonomy" id="174628"/>
    <lineage>
        <taxon>Eukaryota</taxon>
        <taxon>Metazoa</taxon>
        <taxon>Ecdysozoa</taxon>
        <taxon>Arthropoda</taxon>
        <taxon>Hexapoda</taxon>
        <taxon>Insecta</taxon>
        <taxon>Pterygota</taxon>
        <taxon>Neoptera</taxon>
        <taxon>Endopterygota</taxon>
        <taxon>Diptera</taxon>
        <taxon>Brachycera</taxon>
        <taxon>Muscomorpha</taxon>
        <taxon>Tephritoidea</taxon>
        <taxon>Tephritidae</taxon>
        <taxon>Bactrocera</taxon>
        <taxon>Bactrocera</taxon>
    </lineage>
</organism>
<sequence>MSAGMPELGSKISLISKADIRYEGRLYTVDPQECTIALSNVRSFGTEDRETQFQIAPQSQIYDYILFRGSDIKDIRVVNNSLPHPNDPAIMQVQLQNGQHMMPHFPMPNMNPPHAPPMNAVGGYGNPFGMGGLGIGGAGGAAPSLAPGSGAPGPYILGGGNQPQSTQPPQPQQQQQSKSQQQQKQPSELLTNNNNNNLTHVQQPDQIQEQTQQLSHHNKTIASTIPTNQTQLQQNNDLNASTQTNLTPTSNTLNLGAIGGAGSIIGSNGNSGGVIGSNRITSGGASLIGGLLGSGGGASSGSNITILGATNKVKKIMSQAALKEHKDQDILAGASRSTTPMSHVSLKSGSPDLAAQQQHQNQHPNQNTGHGGNSRDAGHKRQNHQQRGGNNNQRNNDFYQQPRDRRDSGRHTDGNYNNQHEVRGGNNYSNQRNNHQRGGGGGGGGQNHAWTMHRGGPNNANNMMVRNRGGGRGRMQSQGFRPMGGPGGNQNKPRNPKNAIKFLQDFDFEQANVKFEELRSQLSKLKVGEEPKTEQINGETDKKEDSGNETGAGEHEPEEEEITVGYDKTKSFFDNISCEAAQDRSKNKKNDWRQERKLNSETFGFSSTRRGGYRGRGNYYNRNMGSYGGGYNRNYRGGSNYRNRSRNPNAAANNANGGASNTNTGNSGTSNNNNGANTAVALKTQVQTPQTSVSASGSTPNATKLATVENSNTPQPIAAGGVGQ</sequence>
<dbReference type="GO" id="GO:0003729">
    <property type="term" value="F:mRNA binding"/>
    <property type="evidence" value="ECO:0007669"/>
    <property type="project" value="TreeGrafter"/>
</dbReference>
<evidence type="ECO:0000259" key="11">
    <source>
        <dbReference type="PROSITE" id="PS51513"/>
    </source>
</evidence>
<feature type="short sequence motif" description="TFG box" evidence="8">
    <location>
        <begin position="587"/>
        <end position="607"/>
    </location>
</feature>
<dbReference type="Pfam" id="PF09532">
    <property type="entry name" value="FDF"/>
    <property type="match status" value="1"/>
</dbReference>
<evidence type="ECO:0000256" key="6">
    <source>
        <dbReference type="ARBA" id="ARBA00059323"/>
    </source>
</evidence>
<feature type="compositionally biased region" description="Basic and acidic residues" evidence="9">
    <location>
        <begin position="526"/>
        <end position="546"/>
    </location>
</feature>